<reference evidence="1 2" key="1">
    <citation type="journal article" date="2014" name="Genome Biol.">
        <title>Transcriptome and methylome profiling reveals relics of genome dominance in the mesopolyploid Brassica oleracea.</title>
        <authorList>
            <person name="Parkin I.A."/>
            <person name="Koh C."/>
            <person name="Tang H."/>
            <person name="Robinson S.J."/>
            <person name="Kagale S."/>
            <person name="Clarke W.E."/>
            <person name="Town C.D."/>
            <person name="Nixon J."/>
            <person name="Krishnakumar V."/>
            <person name="Bidwell S.L."/>
            <person name="Denoeud F."/>
            <person name="Belcram H."/>
            <person name="Links M.G."/>
            <person name="Just J."/>
            <person name="Clarke C."/>
            <person name="Bender T."/>
            <person name="Huebert T."/>
            <person name="Mason A.S."/>
            <person name="Pires J.C."/>
            <person name="Barker G."/>
            <person name="Moore J."/>
            <person name="Walley P.G."/>
            <person name="Manoli S."/>
            <person name="Batley J."/>
            <person name="Edwards D."/>
            <person name="Nelson M.N."/>
            <person name="Wang X."/>
            <person name="Paterson A.H."/>
            <person name="King G."/>
            <person name="Bancroft I."/>
            <person name="Chalhoub B."/>
            <person name="Sharpe A.G."/>
        </authorList>
    </citation>
    <scope>NUCLEOTIDE SEQUENCE</scope>
    <source>
        <strain evidence="1 2">cv. TO1000</strain>
    </source>
</reference>
<accession>A0A0D3ASU2</accession>
<dbReference type="HOGENOM" id="CLU_1301221_0_0_1"/>
<organism evidence="1 2">
    <name type="scientific">Brassica oleracea var. oleracea</name>
    <dbReference type="NCBI Taxonomy" id="109376"/>
    <lineage>
        <taxon>Eukaryota</taxon>
        <taxon>Viridiplantae</taxon>
        <taxon>Streptophyta</taxon>
        <taxon>Embryophyta</taxon>
        <taxon>Tracheophyta</taxon>
        <taxon>Spermatophyta</taxon>
        <taxon>Magnoliopsida</taxon>
        <taxon>eudicotyledons</taxon>
        <taxon>Gunneridae</taxon>
        <taxon>Pentapetalae</taxon>
        <taxon>rosids</taxon>
        <taxon>malvids</taxon>
        <taxon>Brassicales</taxon>
        <taxon>Brassicaceae</taxon>
        <taxon>Brassiceae</taxon>
        <taxon>Brassica</taxon>
    </lineage>
</organism>
<dbReference type="Gramene" id="Bo2g105130.1">
    <property type="protein sequence ID" value="Bo2g105130.1"/>
    <property type="gene ID" value="Bo2g105130"/>
</dbReference>
<sequence>MLCRRSGRARLQRSDLALARARSLRSDRAPARARSLCSDRALARARSLRSDRAKRMFCCCAAILFELLFGDSRFFRKAFRKEQSITKSELLSLICFTPSLLLYLRKLSTFKSLVLNMSSSHGDKRSSGADSGFSGRSAFLPSRSSLLSREISSSPSRERTGSSRRRVTVLLCTGRCSGSWDRGRNSAGYGNSRGLGRSGNFRFKFSYLSSET</sequence>
<keyword evidence="2" id="KW-1185">Reference proteome</keyword>
<name>A0A0D3ASU2_BRAOL</name>
<reference evidence="1" key="2">
    <citation type="submission" date="2015-03" db="UniProtKB">
        <authorList>
            <consortium name="EnsemblPlants"/>
        </authorList>
    </citation>
    <scope>IDENTIFICATION</scope>
</reference>
<evidence type="ECO:0000313" key="2">
    <source>
        <dbReference type="Proteomes" id="UP000032141"/>
    </source>
</evidence>
<evidence type="ECO:0000313" key="1">
    <source>
        <dbReference type="EnsemblPlants" id="Bo2g105130.1"/>
    </source>
</evidence>
<dbReference type="Proteomes" id="UP000032141">
    <property type="component" value="Chromosome C2"/>
</dbReference>
<dbReference type="EnsemblPlants" id="Bo2g105130.1">
    <property type="protein sequence ID" value="Bo2g105130.1"/>
    <property type="gene ID" value="Bo2g105130"/>
</dbReference>
<proteinExistence type="predicted"/>
<dbReference type="AlphaFoldDB" id="A0A0D3ASU2"/>
<protein>
    <submittedName>
        <fullName evidence="1">Uncharacterized protein</fullName>
    </submittedName>
</protein>